<dbReference type="InterPro" id="IPR016181">
    <property type="entry name" value="Acyl_CoA_acyltransferase"/>
</dbReference>
<name>A0ABQ6G018_9CHLR</name>
<dbReference type="PROSITE" id="PS51186">
    <property type="entry name" value="GNAT"/>
    <property type="match status" value="1"/>
</dbReference>
<gene>
    <name evidence="2" type="ORF">KDH_49350</name>
</gene>
<keyword evidence="3" id="KW-1185">Reference proteome</keyword>
<feature type="domain" description="N-acetyltransferase" evidence="1">
    <location>
        <begin position="31"/>
        <end position="176"/>
    </location>
</feature>
<dbReference type="PANTHER" id="PTHR43441:SF12">
    <property type="entry name" value="RIBOSOMAL N-ACETYLTRANSFERASE YDAF-RELATED"/>
    <property type="match status" value="1"/>
</dbReference>
<dbReference type="RefSeq" id="WP_338254210.1">
    <property type="nucleotide sequence ID" value="NZ_BSRI01000002.1"/>
</dbReference>
<dbReference type="InterPro" id="IPR051908">
    <property type="entry name" value="Ribosomal_N-acetyltransferase"/>
</dbReference>
<dbReference type="Proteomes" id="UP001344906">
    <property type="component" value="Unassembled WGS sequence"/>
</dbReference>
<evidence type="ECO:0000313" key="2">
    <source>
        <dbReference type="EMBL" id="GLV58101.1"/>
    </source>
</evidence>
<comment type="caution">
    <text evidence="2">The sequence shown here is derived from an EMBL/GenBank/DDBJ whole genome shotgun (WGS) entry which is preliminary data.</text>
</comment>
<proteinExistence type="predicted"/>
<dbReference type="EMBL" id="BSRI01000002">
    <property type="protein sequence ID" value="GLV58101.1"/>
    <property type="molecule type" value="Genomic_DNA"/>
</dbReference>
<organism evidence="2 3">
    <name type="scientific">Dictyobacter halimunensis</name>
    <dbReference type="NCBI Taxonomy" id="3026934"/>
    <lineage>
        <taxon>Bacteria</taxon>
        <taxon>Bacillati</taxon>
        <taxon>Chloroflexota</taxon>
        <taxon>Ktedonobacteria</taxon>
        <taxon>Ktedonobacterales</taxon>
        <taxon>Dictyobacteraceae</taxon>
        <taxon>Dictyobacter</taxon>
    </lineage>
</organism>
<evidence type="ECO:0000313" key="3">
    <source>
        <dbReference type="Proteomes" id="UP001344906"/>
    </source>
</evidence>
<protein>
    <submittedName>
        <fullName evidence="2">Ribosomal-protein-serine acetyltransferase</fullName>
    </submittedName>
</protein>
<reference evidence="2 3" key="1">
    <citation type="submission" date="2023-02" db="EMBL/GenBank/DDBJ databases">
        <title>Dictyobacter halimunensis sp. nov., a new member of the class Ktedonobacteria from forest soil in a geothermal area.</title>
        <authorList>
            <person name="Rachmania M.K."/>
            <person name="Ningsih F."/>
            <person name="Sakai Y."/>
            <person name="Yabe S."/>
            <person name="Yokota A."/>
            <person name="Sjamsuridzal W."/>
        </authorList>
    </citation>
    <scope>NUCLEOTIDE SEQUENCE [LARGE SCALE GENOMIC DNA]</scope>
    <source>
        <strain evidence="2 3">S3.2.2.5</strain>
    </source>
</reference>
<dbReference type="Pfam" id="PF13302">
    <property type="entry name" value="Acetyltransf_3"/>
    <property type="match status" value="1"/>
</dbReference>
<dbReference type="Gene3D" id="3.40.630.30">
    <property type="match status" value="1"/>
</dbReference>
<dbReference type="PANTHER" id="PTHR43441">
    <property type="entry name" value="RIBOSOMAL-PROTEIN-SERINE ACETYLTRANSFERASE"/>
    <property type="match status" value="1"/>
</dbReference>
<sequence length="186" mass="21862">MVKKPFYKKLDRTTELKSIVESDAQEIFHLINTNRLYLRQWLPWIDYTQSVADELAYIRTVKDQYQENQSVACVICHKGAIAGTISYHPIDWMNRKVEIGYWLGEQFQGNGLMTKACSAFIDYAFDDLRLNKVEIRCATGNARSCAIPQRLNFTHEGIIRQAEWLYDHYVDLHFYGLLATEWKKDR</sequence>
<dbReference type="InterPro" id="IPR000182">
    <property type="entry name" value="GNAT_dom"/>
</dbReference>
<dbReference type="SUPFAM" id="SSF55729">
    <property type="entry name" value="Acyl-CoA N-acyltransferases (Nat)"/>
    <property type="match status" value="1"/>
</dbReference>
<accession>A0ABQ6G018</accession>
<evidence type="ECO:0000259" key="1">
    <source>
        <dbReference type="PROSITE" id="PS51186"/>
    </source>
</evidence>